<keyword evidence="4" id="KW-0560">Oxidoreductase</keyword>
<dbReference type="Proteomes" id="UP000198525">
    <property type="component" value="Unassembled WGS sequence"/>
</dbReference>
<dbReference type="RefSeq" id="WP_089685726.1">
    <property type="nucleotide sequence ID" value="NZ_FNES01000007.1"/>
</dbReference>
<dbReference type="Pfam" id="PF01565">
    <property type="entry name" value="FAD_binding_4"/>
    <property type="match status" value="1"/>
</dbReference>
<dbReference type="InterPro" id="IPR016166">
    <property type="entry name" value="FAD-bd_PCMH"/>
</dbReference>
<evidence type="ECO:0000256" key="3">
    <source>
        <dbReference type="ARBA" id="ARBA00022827"/>
    </source>
</evidence>
<dbReference type="SUPFAM" id="SSF56176">
    <property type="entry name" value="FAD-binding/transporter-associated domain-like"/>
    <property type="match status" value="1"/>
</dbReference>
<keyword evidence="2" id="KW-0285">Flavoprotein</keyword>
<evidence type="ECO:0000313" key="6">
    <source>
        <dbReference type="EMBL" id="SDJ71096.1"/>
    </source>
</evidence>
<proteinExistence type="predicted"/>
<evidence type="ECO:0000256" key="2">
    <source>
        <dbReference type="ARBA" id="ARBA00022630"/>
    </source>
</evidence>
<name>A0A1G8VYV2_9GAMM</name>
<dbReference type="OrthoDB" id="9811557at2"/>
<dbReference type="PANTHER" id="PTHR42934:SF1">
    <property type="entry name" value="GLYCOLATE OXIDASE SUBUNIT GLCD"/>
    <property type="match status" value="1"/>
</dbReference>
<dbReference type="InterPro" id="IPR036318">
    <property type="entry name" value="FAD-bd_PCMH-like_sf"/>
</dbReference>
<dbReference type="SUPFAM" id="SSF55103">
    <property type="entry name" value="FAD-linked oxidases, C-terminal domain"/>
    <property type="match status" value="1"/>
</dbReference>
<dbReference type="GO" id="GO:0071949">
    <property type="term" value="F:FAD binding"/>
    <property type="evidence" value="ECO:0007669"/>
    <property type="project" value="InterPro"/>
</dbReference>
<dbReference type="EMBL" id="FNES01000007">
    <property type="protein sequence ID" value="SDJ71096.1"/>
    <property type="molecule type" value="Genomic_DNA"/>
</dbReference>
<dbReference type="Pfam" id="PF02913">
    <property type="entry name" value="FAD-oxidase_C"/>
    <property type="match status" value="1"/>
</dbReference>
<organism evidence="6 7">
    <name type="scientific">Billgrantia gudaonensis</name>
    <dbReference type="NCBI Taxonomy" id="376427"/>
    <lineage>
        <taxon>Bacteria</taxon>
        <taxon>Pseudomonadati</taxon>
        <taxon>Pseudomonadota</taxon>
        <taxon>Gammaproteobacteria</taxon>
        <taxon>Oceanospirillales</taxon>
        <taxon>Halomonadaceae</taxon>
        <taxon>Billgrantia</taxon>
    </lineage>
</organism>
<dbReference type="InterPro" id="IPR051914">
    <property type="entry name" value="FAD-linked_OxidoTrans_Type4"/>
</dbReference>
<dbReference type="InterPro" id="IPR016164">
    <property type="entry name" value="FAD-linked_Oxase-like_C"/>
</dbReference>
<keyword evidence="3" id="KW-0274">FAD</keyword>
<dbReference type="Gene3D" id="3.30.465.10">
    <property type="match status" value="1"/>
</dbReference>
<feature type="domain" description="FAD-binding PCMH-type" evidence="5">
    <location>
        <begin position="52"/>
        <end position="230"/>
    </location>
</feature>
<gene>
    <name evidence="6" type="ORF">SAMN04487954_10794</name>
</gene>
<reference evidence="6 7" key="1">
    <citation type="submission" date="2016-10" db="EMBL/GenBank/DDBJ databases">
        <authorList>
            <person name="de Groot N.N."/>
        </authorList>
    </citation>
    <scope>NUCLEOTIDE SEQUENCE [LARGE SCALE GENOMIC DNA]</scope>
    <source>
        <strain evidence="6 7">CGMCC 1.6133</strain>
    </source>
</reference>
<accession>A0A1G8VYV2</accession>
<comment type="cofactor">
    <cofactor evidence="1">
        <name>FAD</name>
        <dbReference type="ChEBI" id="CHEBI:57692"/>
    </cofactor>
</comment>
<protein>
    <submittedName>
        <fullName evidence="6">Glycolate oxidase</fullName>
    </submittedName>
</protein>
<evidence type="ECO:0000256" key="4">
    <source>
        <dbReference type="ARBA" id="ARBA00023002"/>
    </source>
</evidence>
<sequence length="497" mass="53071">MNILYDERLDGPLPNRDPAEVQADLARHLPDMTLLHREEDMRPFECDGLSVYRALPMLVALPDTLDQVRTLLARCHALGVPVVTRGAGTGLSAGSLPLEQGVLLVLSRFARILEIDPEARIARVQPGVRNLAISEAAAPYGLYYAPDPSSQIACSIGGNVAENAGGVHCLKYGLTVHNVIQAQVLTIEGETLTLGSDALDAPGFDLMALFTGSEGMLGVVTEITVKLLPKPETAKVLMASFDDVEKAGLAVGDIIEAGIIPGGLEMMDKLAIQAAEDFVKAGYPVGAEAILLCELDGVEADVDDDCARVRRVLEAAGATEVRQARDEAERARFWAGRKNAFPAVGRMSPDYYCMDGTIPRRALPRVLTGIAELSERYGLRVANVFHAGDGNMHPLILFDANREGELDVAEALGGEILELCVAVGGTITGEHGVGREKINQMCAQFRPDELATFRAAKAAFDPAELLNPGKNIPTPARCSEFKTIKQAADAPATSEQG</sequence>
<dbReference type="AlphaFoldDB" id="A0A1G8VYV2"/>
<evidence type="ECO:0000313" key="7">
    <source>
        <dbReference type="Proteomes" id="UP000198525"/>
    </source>
</evidence>
<dbReference type="PANTHER" id="PTHR42934">
    <property type="entry name" value="GLYCOLATE OXIDASE SUBUNIT GLCD"/>
    <property type="match status" value="1"/>
</dbReference>
<dbReference type="InterPro" id="IPR016169">
    <property type="entry name" value="FAD-bd_PCMH_sub2"/>
</dbReference>
<dbReference type="GO" id="GO:0016491">
    <property type="term" value="F:oxidoreductase activity"/>
    <property type="evidence" value="ECO:0007669"/>
    <property type="project" value="UniProtKB-KW"/>
</dbReference>
<evidence type="ECO:0000259" key="5">
    <source>
        <dbReference type="PROSITE" id="PS51387"/>
    </source>
</evidence>
<evidence type="ECO:0000256" key="1">
    <source>
        <dbReference type="ARBA" id="ARBA00001974"/>
    </source>
</evidence>
<dbReference type="InterPro" id="IPR006094">
    <property type="entry name" value="Oxid_FAD_bind_N"/>
</dbReference>
<dbReference type="STRING" id="376427.SAMN04487954_10794"/>
<dbReference type="InterPro" id="IPR004113">
    <property type="entry name" value="FAD-bd_oxidored_4_C"/>
</dbReference>
<keyword evidence="7" id="KW-1185">Reference proteome</keyword>
<dbReference type="InterPro" id="IPR016171">
    <property type="entry name" value="Vanillyl_alc_oxidase_C-sub2"/>
</dbReference>
<dbReference type="NCBIfam" id="NF008408">
    <property type="entry name" value="PRK11230.1"/>
    <property type="match status" value="1"/>
</dbReference>
<dbReference type="Gene3D" id="1.10.45.10">
    <property type="entry name" value="Vanillyl-alcohol Oxidase, Chain A, domain 4"/>
    <property type="match status" value="1"/>
</dbReference>
<dbReference type="PROSITE" id="PS51387">
    <property type="entry name" value="FAD_PCMH"/>
    <property type="match status" value="1"/>
</dbReference>
<dbReference type="Gene3D" id="3.30.70.2740">
    <property type="match status" value="1"/>
</dbReference>